<dbReference type="PROSITE" id="PS52019">
    <property type="entry name" value="PKS_MFAS_DH"/>
    <property type="match status" value="1"/>
</dbReference>
<dbReference type="InterPro" id="IPR049551">
    <property type="entry name" value="PKS_DH_C"/>
</dbReference>
<evidence type="ECO:0000256" key="2">
    <source>
        <dbReference type="ARBA" id="ARBA00022553"/>
    </source>
</evidence>
<dbReference type="STRING" id="591159.SSQG_00955"/>
<dbReference type="Gene3D" id="3.40.50.720">
    <property type="entry name" value="NAD(P)-binding Rossmann-like Domain"/>
    <property type="match status" value="1"/>
</dbReference>
<dbReference type="InterPro" id="IPR009081">
    <property type="entry name" value="PP-bd_ACP"/>
</dbReference>
<feature type="region of interest" description="C-terminal hotdog fold" evidence="5">
    <location>
        <begin position="1"/>
        <end position="120"/>
    </location>
</feature>
<dbReference type="InterPro" id="IPR014030">
    <property type="entry name" value="Ketoacyl_synth_N"/>
</dbReference>
<dbReference type="CDD" id="cd00833">
    <property type="entry name" value="PKS"/>
    <property type="match status" value="1"/>
</dbReference>
<dbReference type="GO" id="GO:0017000">
    <property type="term" value="P:antibiotic biosynthetic process"/>
    <property type="evidence" value="ECO:0007669"/>
    <property type="project" value="UniProtKB-ARBA"/>
</dbReference>
<dbReference type="SUPFAM" id="SSF53901">
    <property type="entry name" value="Thiolase-like"/>
    <property type="match status" value="1"/>
</dbReference>
<dbReference type="PROSITE" id="PS50075">
    <property type="entry name" value="CARRIER"/>
    <property type="match status" value="1"/>
</dbReference>
<dbReference type="HOGENOM" id="CLU_326423_0_0_11"/>
<proteinExistence type="predicted"/>
<dbReference type="Gene3D" id="3.10.129.110">
    <property type="entry name" value="Polyketide synthase dehydratase"/>
    <property type="match status" value="1"/>
</dbReference>
<keyword evidence="4" id="KW-0511">Multifunctional enzyme</keyword>
<dbReference type="PROSITE" id="PS52004">
    <property type="entry name" value="KS3_2"/>
    <property type="match status" value="1"/>
</dbReference>
<dbReference type="InterPro" id="IPR049900">
    <property type="entry name" value="PKS_mFAS_DH"/>
</dbReference>
<keyword evidence="1" id="KW-0596">Phosphopantetheine</keyword>
<dbReference type="InterPro" id="IPR016039">
    <property type="entry name" value="Thiolase-like"/>
</dbReference>
<feature type="domain" description="Carrier" evidence="6">
    <location>
        <begin position="614"/>
        <end position="689"/>
    </location>
</feature>
<evidence type="ECO:0000256" key="1">
    <source>
        <dbReference type="ARBA" id="ARBA00022450"/>
    </source>
</evidence>
<dbReference type="Pfam" id="PF22953">
    <property type="entry name" value="SpnB_Rossmann"/>
    <property type="match status" value="1"/>
</dbReference>
<dbReference type="GO" id="GO:0004312">
    <property type="term" value="F:fatty acid synthase activity"/>
    <property type="evidence" value="ECO:0007669"/>
    <property type="project" value="TreeGrafter"/>
</dbReference>
<dbReference type="PANTHER" id="PTHR43775:SF51">
    <property type="entry name" value="INACTIVE PHENOLPHTHIOCEROL SYNTHESIS POLYKETIDE SYNTHASE TYPE I PKS1-RELATED"/>
    <property type="match status" value="1"/>
</dbReference>
<comment type="caution">
    <text evidence="5">Lacks conserved residue(s) required for the propagation of feature annotation.</text>
</comment>
<evidence type="ECO:0000313" key="10">
    <source>
        <dbReference type="Proteomes" id="UP000004184"/>
    </source>
</evidence>
<dbReference type="InterPro" id="IPR013968">
    <property type="entry name" value="PKS_KR"/>
</dbReference>
<sequence>MFQSLKRAWRVGDEVLAEAELPQTAADDTDRFGLHPALWEAAAQAVGLAQSARPSAEAGALLASVWQGVTLRATGATRLRLRVRPTGTDTARVELADSAGEPVAVIERMTVRRTTAAELTGTVPDGTDGLFTLAWTPVGGAVATAQLSDASVAVLGDEAEGPADEADIVVLPVFGTPAEDEDEGEGGDAGGVGAVAERLLTSLQRWLADERNAGRRLAVVTRGAVAACEDTDEALPDVPDLAASVAWGLVRTAQSEHPDRFLLLDLDLDPASDPDLDPAVGGSDLPDLVAKAARTGEPQLALRGERFLAPRLRRSTGAAGQGAAPDPAGTVLITGGTGMLGRLLAHHLVTTHQARHLLLVGRQGPEAPGATELRDELGALGAEVRIAACDVTDRAALAALLAGIPAEHPLTTVVHAAGVTRNGVLSDVEPQDLHAALRARAAGALNLHHLTRDLALSAFVLFSSAAGTVGSSGHTTLATAASFLDALAHHRRARGLNALSLVWGAWAPEGPSARPLTDADAVRLAREGAVPLPAAEGLALFDAASAVGAAQLVASKIDASALRARAAAGVLSPLWHDLFRTTTRRRSANDGGDSPGSRAFARQLLDLGEEERERIAVELVRRHAAAVLGHASPSQVDPQRGLMDAGFDSLTAVEFRNRLAAETGLQLPATLIFDHPTPAALATFVLTETLGASADPDAGDTAPRTAADDEPIAIVSMACRYPGGVGSPEDLWRLVAGGVDATSEFPADRGWPEDLYDPDPDASGKSYVRRGGFLDDVAGFDAEFFGISRREALAMDPQQRLLLEVSWEALERAGLKAEELRGSRTGVFIGATNSAYVPDMDRVPETIEGYAQTGNTLSVLSGRVSYTFGFEGPSVSVDTACSS</sequence>
<dbReference type="EMBL" id="GG657757">
    <property type="protein sequence ID" value="EFL30437.1"/>
    <property type="molecule type" value="Genomic_DNA"/>
</dbReference>
<keyword evidence="2" id="KW-0597">Phosphoprotein</keyword>
<accession>D9XDQ8</accession>
<evidence type="ECO:0000259" key="6">
    <source>
        <dbReference type="PROSITE" id="PS50075"/>
    </source>
</evidence>
<feature type="region of interest" description="N-terminal hotdog fold" evidence="5">
    <location>
        <position position="1"/>
    </location>
</feature>
<dbReference type="SMART" id="SM00825">
    <property type="entry name" value="PKS_KS"/>
    <property type="match status" value="1"/>
</dbReference>
<organism evidence="9 10">
    <name type="scientific">Streptomyces viridochromogenes (strain DSM 40736 / JCM 4977 / BCRC 1201 / Tue 494)</name>
    <dbReference type="NCBI Taxonomy" id="591159"/>
    <lineage>
        <taxon>Bacteria</taxon>
        <taxon>Bacillati</taxon>
        <taxon>Actinomycetota</taxon>
        <taxon>Actinomycetes</taxon>
        <taxon>Kitasatosporales</taxon>
        <taxon>Streptomycetaceae</taxon>
        <taxon>Streptomyces</taxon>
    </lineage>
</organism>
<dbReference type="PANTHER" id="PTHR43775">
    <property type="entry name" value="FATTY ACID SYNTHASE"/>
    <property type="match status" value="1"/>
</dbReference>
<dbReference type="SMART" id="SM00823">
    <property type="entry name" value="PKS_PP"/>
    <property type="match status" value="1"/>
</dbReference>
<dbReference type="InterPro" id="IPR050091">
    <property type="entry name" value="PKS_NRPS_Biosynth_Enz"/>
</dbReference>
<dbReference type="InterPro" id="IPR020806">
    <property type="entry name" value="PKS_PP-bd"/>
</dbReference>
<dbReference type="CDD" id="cd08956">
    <property type="entry name" value="KR_3_FAS_SDR_x"/>
    <property type="match status" value="1"/>
</dbReference>
<gene>
    <name evidence="9" type="ORF">SSQG_00955</name>
</gene>
<dbReference type="InterPro" id="IPR055123">
    <property type="entry name" value="SpnB-like_Rossmann"/>
</dbReference>
<dbReference type="InterPro" id="IPR036291">
    <property type="entry name" value="NAD(P)-bd_dom_sf"/>
</dbReference>
<dbReference type="Pfam" id="PF14765">
    <property type="entry name" value="PS-DH"/>
    <property type="match status" value="1"/>
</dbReference>
<dbReference type="eggNOG" id="COG3321">
    <property type="taxonomic scope" value="Bacteria"/>
</dbReference>
<evidence type="ECO:0000313" key="9">
    <source>
        <dbReference type="EMBL" id="EFL30437.1"/>
    </source>
</evidence>
<dbReference type="FunFam" id="1.10.1200.10:FF:000007">
    <property type="entry name" value="Probable polyketide synthase pks17"/>
    <property type="match status" value="1"/>
</dbReference>
<keyword evidence="3" id="KW-0808">Transferase</keyword>
<dbReference type="AlphaFoldDB" id="D9XDQ8"/>
<protein>
    <submittedName>
        <fullName evidence="9">Polyketide synthase type I</fullName>
    </submittedName>
</protein>
<dbReference type="SUPFAM" id="SSF51735">
    <property type="entry name" value="NAD(P)-binding Rossmann-fold domains"/>
    <property type="match status" value="2"/>
</dbReference>
<dbReference type="SUPFAM" id="SSF47336">
    <property type="entry name" value="ACP-like"/>
    <property type="match status" value="1"/>
</dbReference>
<reference evidence="10" key="1">
    <citation type="submission" date="2009-02" db="EMBL/GenBank/DDBJ databases">
        <title>Annotation of Streptomyces viridochromogenes strain DSM 40736.</title>
        <authorList>
            <consortium name="The Broad Institute Genome Sequencing Platform"/>
            <consortium name="Broad Institute Microbial Sequencing Center"/>
            <person name="Fischbach M."/>
            <person name="Godfrey P."/>
            <person name="Ward D."/>
            <person name="Young S."/>
            <person name="Zeng Q."/>
            <person name="Koehrsen M."/>
            <person name="Alvarado L."/>
            <person name="Berlin A.M."/>
            <person name="Bochicchio J."/>
            <person name="Borenstein D."/>
            <person name="Chapman S.B."/>
            <person name="Chen Z."/>
            <person name="Engels R."/>
            <person name="Freedman E."/>
            <person name="Gellesch M."/>
            <person name="Goldberg J."/>
            <person name="Griggs A."/>
            <person name="Gujja S."/>
            <person name="Heilman E.R."/>
            <person name="Heiman D.I."/>
            <person name="Hepburn T.A."/>
            <person name="Howarth C."/>
            <person name="Jen D."/>
            <person name="Larson L."/>
            <person name="Lewis B."/>
            <person name="Mehta T."/>
            <person name="Park D."/>
            <person name="Pearson M."/>
            <person name="Richards J."/>
            <person name="Roberts A."/>
            <person name="Saif S."/>
            <person name="Shea T.D."/>
            <person name="Shenoy N."/>
            <person name="Sisk P."/>
            <person name="Stolte C."/>
            <person name="Sykes S.N."/>
            <person name="Thomson T."/>
            <person name="Walk T."/>
            <person name="White J."/>
            <person name="Yandava C."/>
            <person name="Straight P."/>
            <person name="Clardy J."/>
            <person name="Hung D."/>
            <person name="Kolter R."/>
            <person name="Mekalanos J."/>
            <person name="Walker S."/>
            <person name="Walsh C.T."/>
            <person name="Wieland-Brown L.C."/>
            <person name="Haas B."/>
            <person name="Nusbaum C."/>
            <person name="Birren B."/>
        </authorList>
    </citation>
    <scope>NUCLEOTIDE SEQUENCE [LARGE SCALE GENOMIC DNA]</scope>
    <source>
        <strain evidence="10">DSM 40736 / JCM 4977 / BCRC 1201 / Tue 494</strain>
    </source>
</reference>
<dbReference type="Pfam" id="PF08659">
    <property type="entry name" value="KR"/>
    <property type="match status" value="1"/>
</dbReference>
<feature type="domain" description="PKS/mFAS DH" evidence="8">
    <location>
        <begin position="1"/>
        <end position="120"/>
    </location>
</feature>
<dbReference type="Proteomes" id="UP000004184">
    <property type="component" value="Unassembled WGS sequence"/>
</dbReference>
<dbReference type="InterPro" id="IPR036736">
    <property type="entry name" value="ACP-like_sf"/>
</dbReference>
<dbReference type="GO" id="GO:0031177">
    <property type="term" value="F:phosphopantetheine binding"/>
    <property type="evidence" value="ECO:0007669"/>
    <property type="project" value="InterPro"/>
</dbReference>
<dbReference type="GO" id="GO:0006633">
    <property type="term" value="P:fatty acid biosynthetic process"/>
    <property type="evidence" value="ECO:0007669"/>
    <property type="project" value="TreeGrafter"/>
</dbReference>
<dbReference type="Pfam" id="PF00109">
    <property type="entry name" value="ketoacyl-synt"/>
    <property type="match status" value="1"/>
</dbReference>
<feature type="non-terminal residue" evidence="9">
    <location>
        <position position="883"/>
    </location>
</feature>
<evidence type="ECO:0000256" key="3">
    <source>
        <dbReference type="ARBA" id="ARBA00022679"/>
    </source>
</evidence>
<name>D9XDQ8_STRVT</name>
<dbReference type="InterPro" id="IPR020841">
    <property type="entry name" value="PKS_Beta-ketoAc_synthase_dom"/>
</dbReference>
<evidence type="ECO:0000259" key="7">
    <source>
        <dbReference type="PROSITE" id="PS52004"/>
    </source>
</evidence>
<feature type="domain" description="Ketosynthase family 3 (KS3)" evidence="7">
    <location>
        <begin position="709"/>
        <end position="883"/>
    </location>
</feature>
<dbReference type="SMART" id="SM00822">
    <property type="entry name" value="PKS_KR"/>
    <property type="match status" value="1"/>
</dbReference>
<dbReference type="Gene3D" id="3.40.47.10">
    <property type="match status" value="1"/>
</dbReference>
<evidence type="ECO:0000259" key="8">
    <source>
        <dbReference type="PROSITE" id="PS52019"/>
    </source>
</evidence>
<keyword evidence="10" id="KW-1185">Reference proteome</keyword>
<evidence type="ECO:0000256" key="5">
    <source>
        <dbReference type="PROSITE-ProRule" id="PRU01363"/>
    </source>
</evidence>
<dbReference type="InterPro" id="IPR042104">
    <property type="entry name" value="PKS_dehydratase_sf"/>
</dbReference>
<dbReference type="Pfam" id="PF00550">
    <property type="entry name" value="PP-binding"/>
    <property type="match status" value="1"/>
</dbReference>
<evidence type="ECO:0000256" key="4">
    <source>
        <dbReference type="ARBA" id="ARBA00023268"/>
    </source>
</evidence>
<dbReference type="SMART" id="SM01294">
    <property type="entry name" value="PKS_PP_betabranch"/>
    <property type="match status" value="1"/>
</dbReference>
<dbReference type="Gene3D" id="1.10.1200.10">
    <property type="entry name" value="ACP-like"/>
    <property type="match status" value="1"/>
</dbReference>
<dbReference type="InterPro" id="IPR057326">
    <property type="entry name" value="KR_dom"/>
</dbReference>